<dbReference type="GO" id="GO:0005509">
    <property type="term" value="F:calcium ion binding"/>
    <property type="evidence" value="ECO:0007669"/>
    <property type="project" value="InterPro"/>
</dbReference>
<proteinExistence type="predicted"/>
<dbReference type="Gene3D" id="1.10.238.10">
    <property type="entry name" value="EF-hand"/>
    <property type="match status" value="1"/>
</dbReference>
<dbReference type="GO" id="GO:0000159">
    <property type="term" value="C:protein phosphatase type 2A complex"/>
    <property type="evidence" value="ECO:0007669"/>
    <property type="project" value="TreeGrafter"/>
</dbReference>
<gene>
    <name evidence="6" type="ORF">V1264_010033</name>
</gene>
<organism evidence="6 7">
    <name type="scientific">Littorina saxatilis</name>
    <dbReference type="NCBI Taxonomy" id="31220"/>
    <lineage>
        <taxon>Eukaryota</taxon>
        <taxon>Metazoa</taxon>
        <taxon>Spiralia</taxon>
        <taxon>Lophotrochozoa</taxon>
        <taxon>Mollusca</taxon>
        <taxon>Gastropoda</taxon>
        <taxon>Caenogastropoda</taxon>
        <taxon>Littorinimorpha</taxon>
        <taxon>Littorinoidea</taxon>
        <taxon>Littorinidae</taxon>
        <taxon>Littorina</taxon>
    </lineage>
</organism>
<reference evidence="6 7" key="1">
    <citation type="submission" date="2024-02" db="EMBL/GenBank/DDBJ databases">
        <title>Chromosome-scale genome assembly of the rough periwinkle Littorina saxatilis.</title>
        <authorList>
            <person name="De Jode A."/>
            <person name="Faria R."/>
            <person name="Formenti G."/>
            <person name="Sims Y."/>
            <person name="Smith T.P."/>
            <person name="Tracey A."/>
            <person name="Wood J.M.D."/>
            <person name="Zagrodzka Z.B."/>
            <person name="Johannesson K."/>
            <person name="Butlin R.K."/>
            <person name="Leder E.H."/>
        </authorList>
    </citation>
    <scope>NUCLEOTIDE SEQUENCE [LARGE SCALE GENOMIC DNA]</scope>
    <source>
        <strain evidence="6">Snail1</strain>
        <tissue evidence="6">Muscle</tissue>
    </source>
</reference>
<evidence type="ECO:0000256" key="3">
    <source>
        <dbReference type="ARBA" id="ARBA00093310"/>
    </source>
</evidence>
<dbReference type="GO" id="GO:0019888">
    <property type="term" value="F:protein phosphatase regulator activity"/>
    <property type="evidence" value="ECO:0007669"/>
    <property type="project" value="TreeGrafter"/>
</dbReference>
<feature type="compositionally biased region" description="Acidic residues" evidence="4">
    <location>
        <begin position="835"/>
        <end position="847"/>
    </location>
</feature>
<evidence type="ECO:0000313" key="7">
    <source>
        <dbReference type="Proteomes" id="UP001374579"/>
    </source>
</evidence>
<keyword evidence="2" id="KW-0106">Calcium</keyword>
<feature type="region of interest" description="Disordered" evidence="4">
    <location>
        <begin position="835"/>
        <end position="871"/>
    </location>
</feature>
<evidence type="ECO:0000256" key="4">
    <source>
        <dbReference type="SAM" id="MobiDB-lite"/>
    </source>
</evidence>
<feature type="compositionally biased region" description="Low complexity" evidence="4">
    <location>
        <begin position="367"/>
        <end position="396"/>
    </location>
</feature>
<evidence type="ECO:0000256" key="2">
    <source>
        <dbReference type="ARBA" id="ARBA00022837"/>
    </source>
</evidence>
<name>A0AAN9G152_9CAEN</name>
<dbReference type="Gene3D" id="1.10.238.220">
    <property type="match status" value="1"/>
</dbReference>
<feature type="domain" description="EF-hand" evidence="5">
    <location>
        <begin position="686"/>
        <end position="721"/>
    </location>
</feature>
<dbReference type="FunFam" id="1.10.238.230:FF:000001">
    <property type="entry name" value="Serine/threonine-protein phosphatase 2A regulatory subunit B'' subunit beta"/>
    <property type="match status" value="1"/>
</dbReference>
<evidence type="ECO:0000313" key="6">
    <source>
        <dbReference type="EMBL" id="KAK7090200.1"/>
    </source>
</evidence>
<dbReference type="FunFam" id="1.10.238.220:FF:000001">
    <property type="entry name" value="Serine/threonine-protein phosphatase 2A regulatory subunit B'' subunit alpha"/>
    <property type="match status" value="1"/>
</dbReference>
<dbReference type="Pfam" id="PF21161">
    <property type="entry name" value="P2R3B_EF-hand"/>
    <property type="match status" value="1"/>
</dbReference>
<evidence type="ECO:0000256" key="1">
    <source>
        <dbReference type="ARBA" id="ARBA00022723"/>
    </source>
</evidence>
<dbReference type="PROSITE" id="PS00018">
    <property type="entry name" value="EF_HAND_1"/>
    <property type="match status" value="1"/>
</dbReference>
<dbReference type="InterPro" id="IPR018247">
    <property type="entry name" value="EF_Hand_1_Ca_BS"/>
</dbReference>
<evidence type="ECO:0000259" key="5">
    <source>
        <dbReference type="PROSITE" id="PS50222"/>
    </source>
</evidence>
<keyword evidence="7" id="KW-1185">Reference proteome</keyword>
<feature type="compositionally biased region" description="Basic and acidic residues" evidence="4">
    <location>
        <begin position="397"/>
        <end position="411"/>
    </location>
</feature>
<feature type="compositionally biased region" description="Basic and acidic residues" evidence="4">
    <location>
        <begin position="353"/>
        <end position="363"/>
    </location>
</feature>
<sequence length="882" mass="98879">MQKKYACVRYMHTRVTIYHPAKVDLRYSKALHSCGSCKFLRVGLPCSAIHYGVCQAVTFPVGTNNASSPMSPAAMPKPVSVHVPKSTQPHMPNSILVHVPKSVQPHRTNSVSVQIPRSAPSYMPNSVSVHVPRSTQTIMPNSISVQTSKSGQPPIPIPVVSMTKKPSPVVVVVSNSGGPARTNVSHITAPSSQQYQQQQQNSGAVVTIGHTTIGHTPVHNVRIGPAEQQTTSVRNVGPMTQVIVRTGPDGGVVSLPRAAGVTRPVGNRTPVRVVAAGGPSSKPATVTSPGLNFSFSAGEDEVYPAFPVSPEDKIQLAVPNGNQKDLHHGVLREKEPQPFDKDVSHGDHLRLKDSPAAFKDSKSGARTTTPTTTTTSATITLSPPSSSSSTTIPTLSRQEDKENKPKTRDLPLPRMPLKVRSEDIPPFHFPLGKPESDMDVDAIVEKATAEFAKLEGGKAYKQQIGHIAKTCGFAIYWKMLVFRAAGGEKQGFVTLQSFTAMLKKMFSTSHDDASRFVRFLARPGRMHLEFEDLVPLVQDVVDCHPGLTFLQDAPEFHSRYVHTVVSRIFFCVNRSWSGRITVNEIRKSNFLQTVALLEDEEDINQVTEYFSYEHFYVIYCKFWELDKDHDLFIDKADLARHNDHALNSRIIDRIFSGAVTRGKDFQEGRMSYKEFVWFLIAEEDKKHPTSIEYWFRCMDLDGDGVISMYEMEYFYEEQMQKMEALGIEKLPFEDCLCQMFDLVRPRVEERITLADLKNCRMANIFFDTFFNLDKFLEHEQRDPFANARDLDASGNEISDWDRYAAEEYDILVAEEGMNDQDEIYSRTFTRSQYEDDFEGEDDDSVEEEMARLAEPPQRKVTPRLHPATNDDIYDFTNNSLGF</sequence>
<dbReference type="SUPFAM" id="SSF47473">
    <property type="entry name" value="EF-hand"/>
    <property type="match status" value="2"/>
</dbReference>
<feature type="region of interest" description="Disordered" evidence="4">
    <location>
        <begin position="353"/>
        <end position="413"/>
    </location>
</feature>
<dbReference type="PANTHER" id="PTHR14095:SF0">
    <property type="entry name" value="MIP22305P"/>
    <property type="match status" value="1"/>
</dbReference>
<comment type="function">
    <text evidence="3">The B regulatory subunit might modulate substrate selectivity and catalytic activity, and might also direct the localization of the catalytic enzyme to a particular subcellular compartment.</text>
</comment>
<dbReference type="Pfam" id="PF17958">
    <property type="entry name" value="EF-hand_13"/>
    <property type="match status" value="1"/>
</dbReference>
<dbReference type="Proteomes" id="UP001374579">
    <property type="component" value="Unassembled WGS sequence"/>
</dbReference>
<dbReference type="InterPro" id="IPR048855">
    <property type="entry name" value="P2R3A_B_D_EF-hand"/>
</dbReference>
<comment type="caution">
    <text evidence="6">The sequence shown here is derived from an EMBL/GenBank/DDBJ whole genome shotgun (WGS) entry which is preliminary data.</text>
</comment>
<protein>
    <recommendedName>
        <fullName evidence="5">EF-hand domain-containing protein</fullName>
    </recommendedName>
</protein>
<dbReference type="PANTHER" id="PTHR14095">
    <property type="entry name" value="PHOSPHATASE 2A REGULATORY SUBUNIT-RELATED"/>
    <property type="match status" value="1"/>
</dbReference>
<dbReference type="PROSITE" id="PS50222">
    <property type="entry name" value="EF_HAND_2"/>
    <property type="match status" value="1"/>
</dbReference>
<dbReference type="AlphaFoldDB" id="A0AAN9G152"/>
<dbReference type="InterPro" id="IPR002048">
    <property type="entry name" value="EF_hand_dom"/>
</dbReference>
<dbReference type="Pfam" id="PF13499">
    <property type="entry name" value="EF-hand_7"/>
    <property type="match status" value="1"/>
</dbReference>
<keyword evidence="1" id="KW-0479">Metal-binding</keyword>
<dbReference type="Gene3D" id="1.10.238.230">
    <property type="match status" value="1"/>
</dbReference>
<dbReference type="FunFam" id="1.10.238.10:FF:000628">
    <property type="entry name" value="Serine/threonine-protein phosphatase 2A regulatory subunit B'' subunit beta"/>
    <property type="match status" value="1"/>
</dbReference>
<accession>A0AAN9G152</accession>
<dbReference type="InterPro" id="IPR011992">
    <property type="entry name" value="EF-hand-dom_pair"/>
</dbReference>
<dbReference type="EMBL" id="JBAMIC010000024">
    <property type="protein sequence ID" value="KAK7090200.1"/>
    <property type="molecule type" value="Genomic_DNA"/>
</dbReference>
<dbReference type="InterPro" id="IPR041534">
    <property type="entry name" value="EF-hand_13"/>
</dbReference>